<dbReference type="PRINTS" id="PR00344">
    <property type="entry name" value="BCTRLSENSOR"/>
</dbReference>
<dbReference type="InterPro" id="IPR005467">
    <property type="entry name" value="His_kinase_dom"/>
</dbReference>
<dbReference type="STRING" id="1034943.BN59_02319"/>
<evidence type="ECO:0000313" key="12">
    <source>
        <dbReference type="Proteomes" id="UP000044071"/>
    </source>
</evidence>
<keyword evidence="4" id="KW-0902">Two-component regulatory system</keyword>
<gene>
    <name evidence="11" type="primary">arcB_6</name>
    <name evidence="11" type="ORF">BN59_02319</name>
</gene>
<proteinExistence type="predicted"/>
<dbReference type="Gene3D" id="3.30.450.20">
    <property type="entry name" value="PAS domain"/>
    <property type="match status" value="1"/>
</dbReference>
<dbReference type="SMART" id="SM00387">
    <property type="entry name" value="HATPase_c"/>
    <property type="match status" value="1"/>
</dbReference>
<dbReference type="InterPro" id="IPR036097">
    <property type="entry name" value="HisK_dim/P_sf"/>
</dbReference>
<evidence type="ECO:0000259" key="9">
    <source>
        <dbReference type="PROSITE" id="PS50113"/>
    </source>
</evidence>
<dbReference type="SMART" id="SM00448">
    <property type="entry name" value="REC"/>
    <property type="match status" value="1"/>
</dbReference>
<evidence type="ECO:0000256" key="6">
    <source>
        <dbReference type="PROSITE-ProRule" id="PRU00169"/>
    </source>
</evidence>
<dbReference type="CDD" id="cd00082">
    <property type="entry name" value="HisKA"/>
    <property type="match status" value="1"/>
</dbReference>
<dbReference type="PROSITE" id="PS50113">
    <property type="entry name" value="PAC"/>
    <property type="match status" value="1"/>
</dbReference>
<evidence type="ECO:0000259" key="10">
    <source>
        <dbReference type="PROSITE" id="PS50894"/>
    </source>
</evidence>
<name>A0A078KY96_9GAMM</name>
<dbReference type="eggNOG" id="COG0784">
    <property type="taxonomic scope" value="Bacteria"/>
</dbReference>
<keyword evidence="12" id="KW-1185">Reference proteome</keyword>
<feature type="modified residue" description="4-aspartylphosphate" evidence="6">
    <location>
        <position position="576"/>
    </location>
</feature>
<sequence length="785" mass="88423">MKNIENNIIPWINEYPWPAFVIFPERSSILGNKLLEELLGDQDHGNIQISSLTQREEFEPLSKLIQQTNLSKTDTLPVTYHEQNCLQWLVYESNNALICLSQPVNAFIQAIEHAKKLQTSIIDLLPSHYILWKNIDSVYLGCNKALADALGLPSTNAIIGKTDFDLPTTREQSELYRADDREVMRTGSPKLNIEETQTLPGQGNRTLLTSKVPLLNEQGIATGVLAIYSDITEQKVLQHSLEVSKEKAEAANNAKTEFLENMRHDIRTPLTGIVGFAEILKIESQEPRIKEYAENIVASSQALLHLMDEVLEAIRVSSGEIPKLRKKFELKKILEHILNLNRSKAAQKRLDITFDFDSAIPQYLVGDKIRIHRVGLELMANALNFTDQGFVKISAKLAKQENRESIIKLIVEDSGVGIPKEKQQEIYLQFRRLTPSYQGIYKGAGLGLSVIKQFIDELNGEIYVSSEPGKGSQFTCIIPLQKALLDDDEGIDTDLERLFDATYESTYAQQFSPALLTNENTEDFTHRILVVEDTLIAQRVAQSLLGQFQCQTDIADCGKKAVEMANSNDYDLIFMDIGLPDMDGYEVTHRIRVQELTKKNHVPIIALTAHAGDENKKRCIEAGMNAVLSKPLTLQNCSDIIESFIPGQRKEKSEISKNNGLPEEVSHLFELSQFPLLNLEEGINTLGDKAVLFDMLKLMINGELTKDLAMMKEAHDNNDWDKIQQVAHKIKGGSVYVGAIRMGIACQYLERYWKTGQRDLLEQLYQQLIAVIDDSIKSIQGSLNK</sequence>
<dbReference type="InterPro" id="IPR003661">
    <property type="entry name" value="HisK_dim/P_dom"/>
</dbReference>
<dbReference type="SUPFAM" id="SSF52172">
    <property type="entry name" value="CheY-like"/>
    <property type="match status" value="1"/>
</dbReference>
<dbReference type="EC" id="2.7.13.3" evidence="2"/>
<evidence type="ECO:0000256" key="4">
    <source>
        <dbReference type="ARBA" id="ARBA00023012"/>
    </source>
</evidence>
<dbReference type="PROSITE" id="PS50109">
    <property type="entry name" value="HIS_KIN"/>
    <property type="match status" value="1"/>
</dbReference>
<dbReference type="EMBL" id="CCSB01000002">
    <property type="protein sequence ID" value="CDZ78022.1"/>
    <property type="molecule type" value="Genomic_DNA"/>
</dbReference>
<dbReference type="Gene3D" id="3.30.565.10">
    <property type="entry name" value="Histidine kinase-like ATPase, C-terminal domain"/>
    <property type="match status" value="1"/>
</dbReference>
<reference evidence="11 12" key="1">
    <citation type="submission" date="2014-06" db="EMBL/GenBank/DDBJ databases">
        <authorList>
            <person name="Urmite Genomes Urmite Genomes"/>
        </authorList>
    </citation>
    <scope>NUCLEOTIDE SEQUENCE [LARGE SCALE GENOMIC DNA]</scope>
</reference>
<accession>A0A078KY96</accession>
<dbReference type="Pfam" id="PF02518">
    <property type="entry name" value="HATPase_c"/>
    <property type="match status" value="1"/>
</dbReference>
<keyword evidence="3 6" id="KW-0597">Phosphoprotein</keyword>
<dbReference type="InterPro" id="IPR003594">
    <property type="entry name" value="HATPase_dom"/>
</dbReference>
<evidence type="ECO:0000259" key="7">
    <source>
        <dbReference type="PROSITE" id="PS50109"/>
    </source>
</evidence>
<evidence type="ECO:0000256" key="2">
    <source>
        <dbReference type="ARBA" id="ARBA00012438"/>
    </source>
</evidence>
<dbReference type="SUPFAM" id="SSF47226">
    <property type="entry name" value="Histidine-containing phosphotransfer domain, HPT domain"/>
    <property type="match status" value="1"/>
</dbReference>
<feature type="domain" description="Response regulatory" evidence="8">
    <location>
        <begin position="527"/>
        <end position="645"/>
    </location>
</feature>
<feature type="domain" description="Histidine kinase" evidence="7">
    <location>
        <begin position="261"/>
        <end position="482"/>
    </location>
</feature>
<dbReference type="InterPro" id="IPR004358">
    <property type="entry name" value="Sig_transdc_His_kin-like_C"/>
</dbReference>
<dbReference type="SUPFAM" id="SSF47384">
    <property type="entry name" value="Homodimeric domain of signal transducing histidine kinase"/>
    <property type="match status" value="1"/>
</dbReference>
<dbReference type="SUPFAM" id="SSF55874">
    <property type="entry name" value="ATPase domain of HSP90 chaperone/DNA topoisomerase II/histidine kinase"/>
    <property type="match status" value="1"/>
</dbReference>
<dbReference type="OrthoDB" id="9810730at2"/>
<dbReference type="eggNOG" id="COG2205">
    <property type="taxonomic scope" value="Bacteria"/>
</dbReference>
<evidence type="ECO:0000259" key="8">
    <source>
        <dbReference type="PROSITE" id="PS50110"/>
    </source>
</evidence>
<dbReference type="RefSeq" id="WP_081935125.1">
    <property type="nucleotide sequence ID" value="NZ_CCVW01000002.1"/>
</dbReference>
<dbReference type="InterPro" id="IPR035965">
    <property type="entry name" value="PAS-like_dom_sf"/>
</dbReference>
<protein>
    <recommendedName>
        <fullName evidence="2">histidine kinase</fullName>
        <ecNumber evidence="2">2.7.13.3</ecNumber>
    </recommendedName>
</protein>
<dbReference type="GO" id="GO:0005524">
    <property type="term" value="F:ATP binding"/>
    <property type="evidence" value="ECO:0007669"/>
    <property type="project" value="UniProtKB-KW"/>
</dbReference>
<dbReference type="PANTHER" id="PTHR45339:SF5">
    <property type="entry name" value="HISTIDINE KINASE"/>
    <property type="match status" value="1"/>
</dbReference>
<feature type="domain" description="PAC" evidence="9">
    <location>
        <begin position="192"/>
        <end position="243"/>
    </location>
</feature>
<dbReference type="Pfam" id="PF00072">
    <property type="entry name" value="Response_reg"/>
    <property type="match status" value="1"/>
</dbReference>
<dbReference type="SMART" id="SM00388">
    <property type="entry name" value="HisKA"/>
    <property type="match status" value="1"/>
</dbReference>
<dbReference type="PROSITE" id="PS50894">
    <property type="entry name" value="HPT"/>
    <property type="match status" value="1"/>
</dbReference>
<dbReference type="CDD" id="cd00088">
    <property type="entry name" value="HPT"/>
    <property type="match status" value="1"/>
</dbReference>
<dbReference type="InterPro" id="IPR036641">
    <property type="entry name" value="HPT_dom_sf"/>
</dbReference>
<dbReference type="AlphaFoldDB" id="A0A078KY96"/>
<dbReference type="PROSITE" id="PS50110">
    <property type="entry name" value="RESPONSE_REGULATORY"/>
    <property type="match status" value="1"/>
</dbReference>
<feature type="modified residue" description="Phosphohistidine" evidence="5">
    <location>
        <position position="728"/>
    </location>
</feature>
<dbReference type="Gene3D" id="1.20.120.160">
    <property type="entry name" value="HPT domain"/>
    <property type="match status" value="1"/>
</dbReference>
<dbReference type="GO" id="GO:0000155">
    <property type="term" value="F:phosphorelay sensor kinase activity"/>
    <property type="evidence" value="ECO:0007669"/>
    <property type="project" value="InterPro"/>
</dbReference>
<dbReference type="Proteomes" id="UP000044071">
    <property type="component" value="Unassembled WGS sequence"/>
</dbReference>
<dbReference type="PANTHER" id="PTHR45339">
    <property type="entry name" value="HYBRID SIGNAL TRANSDUCTION HISTIDINE KINASE J"/>
    <property type="match status" value="1"/>
</dbReference>
<evidence type="ECO:0000256" key="3">
    <source>
        <dbReference type="ARBA" id="ARBA00022553"/>
    </source>
</evidence>
<dbReference type="InterPro" id="IPR036890">
    <property type="entry name" value="HATPase_C_sf"/>
</dbReference>
<dbReference type="Pfam" id="PF00512">
    <property type="entry name" value="HisKA"/>
    <property type="match status" value="1"/>
</dbReference>
<dbReference type="InterPro" id="IPR001789">
    <property type="entry name" value="Sig_transdc_resp-reg_receiver"/>
</dbReference>
<dbReference type="InterPro" id="IPR008207">
    <property type="entry name" value="Sig_transdc_His_kin_Hpt_dom"/>
</dbReference>
<dbReference type="SUPFAM" id="SSF55785">
    <property type="entry name" value="PYP-like sensor domain (PAS domain)"/>
    <property type="match status" value="1"/>
</dbReference>
<evidence type="ECO:0000313" key="11">
    <source>
        <dbReference type="EMBL" id="CDZ78022.1"/>
    </source>
</evidence>
<dbReference type="GO" id="GO:0005886">
    <property type="term" value="C:plasma membrane"/>
    <property type="evidence" value="ECO:0007669"/>
    <property type="project" value="UniProtKB-SubCell"/>
</dbReference>
<dbReference type="InterPro" id="IPR011006">
    <property type="entry name" value="CheY-like_superfamily"/>
</dbReference>
<organism evidence="11 12">
    <name type="scientific">Legionella massiliensis</name>
    <dbReference type="NCBI Taxonomy" id="1034943"/>
    <lineage>
        <taxon>Bacteria</taxon>
        <taxon>Pseudomonadati</taxon>
        <taxon>Pseudomonadota</taxon>
        <taxon>Gammaproteobacteria</taxon>
        <taxon>Legionellales</taxon>
        <taxon>Legionellaceae</taxon>
        <taxon>Legionella</taxon>
    </lineage>
</organism>
<evidence type="ECO:0000256" key="1">
    <source>
        <dbReference type="ARBA" id="ARBA00000085"/>
    </source>
</evidence>
<feature type="domain" description="HPt" evidence="10">
    <location>
        <begin position="689"/>
        <end position="785"/>
    </location>
</feature>
<comment type="catalytic activity">
    <reaction evidence="1">
        <text>ATP + protein L-histidine = ADP + protein N-phospho-L-histidine.</text>
        <dbReference type="EC" id="2.7.13.3"/>
    </reaction>
</comment>
<dbReference type="Gene3D" id="1.10.287.130">
    <property type="match status" value="1"/>
</dbReference>
<dbReference type="Pfam" id="PF01627">
    <property type="entry name" value="Hpt"/>
    <property type="match status" value="1"/>
</dbReference>
<dbReference type="CDD" id="cd17546">
    <property type="entry name" value="REC_hyHK_CKI1_RcsC-like"/>
    <property type="match status" value="1"/>
</dbReference>
<dbReference type="Gene3D" id="3.40.50.2300">
    <property type="match status" value="1"/>
</dbReference>
<dbReference type="InterPro" id="IPR013656">
    <property type="entry name" value="PAS_4"/>
</dbReference>
<dbReference type="InterPro" id="IPR000700">
    <property type="entry name" value="PAS-assoc_C"/>
</dbReference>
<evidence type="ECO:0000256" key="5">
    <source>
        <dbReference type="PROSITE-ProRule" id="PRU00110"/>
    </source>
</evidence>
<dbReference type="Pfam" id="PF08448">
    <property type="entry name" value="PAS_4"/>
    <property type="match status" value="1"/>
</dbReference>